<accession>A0A255Z3F5</accession>
<feature type="compositionally biased region" description="Basic and acidic residues" evidence="1">
    <location>
        <begin position="1"/>
        <end position="10"/>
    </location>
</feature>
<reference evidence="3 4" key="1">
    <citation type="submission" date="2017-07" db="EMBL/GenBank/DDBJ databases">
        <title>Niveispirillum cyanobacteriorum sp. nov., isolated from cyanobacterial aggregates in a eutrophic lake.</title>
        <authorList>
            <person name="Cai H."/>
        </authorList>
    </citation>
    <scope>NUCLEOTIDE SEQUENCE [LARGE SCALE GENOMIC DNA]</scope>
    <source>
        <strain evidence="4">TH1-14</strain>
    </source>
</reference>
<dbReference type="Pfam" id="PF13467">
    <property type="entry name" value="RHH_4"/>
    <property type="match status" value="1"/>
</dbReference>
<protein>
    <recommendedName>
        <fullName evidence="2">Ribbon-helix-helix domain-containing protein</fullName>
    </recommendedName>
</protein>
<name>A0A255Z3F5_9PROT</name>
<feature type="region of interest" description="Disordered" evidence="1">
    <location>
        <begin position="1"/>
        <end position="26"/>
    </location>
</feature>
<organism evidence="3 4">
    <name type="scientific">Niveispirillum lacus</name>
    <dbReference type="NCBI Taxonomy" id="1981099"/>
    <lineage>
        <taxon>Bacteria</taxon>
        <taxon>Pseudomonadati</taxon>
        <taxon>Pseudomonadota</taxon>
        <taxon>Alphaproteobacteria</taxon>
        <taxon>Rhodospirillales</taxon>
        <taxon>Azospirillaceae</taxon>
        <taxon>Niveispirillum</taxon>
    </lineage>
</organism>
<evidence type="ECO:0000313" key="3">
    <source>
        <dbReference type="EMBL" id="OYQ35200.1"/>
    </source>
</evidence>
<evidence type="ECO:0000259" key="2">
    <source>
        <dbReference type="Pfam" id="PF13467"/>
    </source>
</evidence>
<keyword evidence="4" id="KW-1185">Reference proteome</keyword>
<dbReference type="InterPro" id="IPR027373">
    <property type="entry name" value="RHH_dom"/>
</dbReference>
<gene>
    <name evidence="3" type="ORF">CHU95_08175</name>
</gene>
<sequence>MRTLPDEQRGEAAVPPRSKRFTSEDLPDGSSTLVIRNVVVLGKRTSLRMEPEMWDALADVAAREGHNVHDICTQIVERKPPAASLTAAIRVFLVNYYRLAATDEGHARAGHGQTGMDIIAAALNYAAAAGSPAE</sequence>
<dbReference type="OrthoDB" id="8479603at2"/>
<dbReference type="EMBL" id="NOXU01000026">
    <property type="protein sequence ID" value="OYQ35200.1"/>
    <property type="molecule type" value="Genomic_DNA"/>
</dbReference>
<evidence type="ECO:0000256" key="1">
    <source>
        <dbReference type="SAM" id="MobiDB-lite"/>
    </source>
</evidence>
<feature type="domain" description="Ribbon-helix-helix" evidence="2">
    <location>
        <begin position="34"/>
        <end position="97"/>
    </location>
</feature>
<dbReference type="Proteomes" id="UP000216998">
    <property type="component" value="Unassembled WGS sequence"/>
</dbReference>
<dbReference type="InterPro" id="IPR038268">
    <property type="entry name" value="RHH_sf"/>
</dbReference>
<comment type="caution">
    <text evidence="3">The sequence shown here is derived from an EMBL/GenBank/DDBJ whole genome shotgun (WGS) entry which is preliminary data.</text>
</comment>
<dbReference type="AlphaFoldDB" id="A0A255Z3F5"/>
<proteinExistence type="predicted"/>
<dbReference type="Gene3D" id="1.10.3990.20">
    <property type="entry name" value="protein bp1543"/>
    <property type="match status" value="1"/>
</dbReference>
<evidence type="ECO:0000313" key="4">
    <source>
        <dbReference type="Proteomes" id="UP000216998"/>
    </source>
</evidence>